<dbReference type="Pfam" id="PF22666">
    <property type="entry name" value="Glyco_hydro_2_N2"/>
    <property type="match status" value="1"/>
</dbReference>
<evidence type="ECO:0000256" key="1">
    <source>
        <dbReference type="ARBA" id="ARBA00007401"/>
    </source>
</evidence>
<dbReference type="InterPro" id="IPR051913">
    <property type="entry name" value="GH2_Domain-Containing"/>
</dbReference>
<dbReference type="SUPFAM" id="SSF51445">
    <property type="entry name" value="(Trans)glycosidases"/>
    <property type="match status" value="1"/>
</dbReference>
<keyword evidence="4" id="KW-0802">TPR repeat</keyword>
<evidence type="ECO:0000256" key="4">
    <source>
        <dbReference type="PROSITE-ProRule" id="PRU00339"/>
    </source>
</evidence>
<feature type="domain" description="Glycoside hydrolase family 2 catalytic" evidence="7">
    <location>
        <begin position="341"/>
        <end position="456"/>
    </location>
</feature>
<dbReference type="Gene3D" id="2.60.40.10">
    <property type="entry name" value="Immunoglobulins"/>
    <property type="match status" value="1"/>
</dbReference>
<keyword evidence="10" id="KW-1185">Reference proteome</keyword>
<dbReference type="PROSITE" id="PS51257">
    <property type="entry name" value="PROKAR_LIPOPROTEIN"/>
    <property type="match status" value="1"/>
</dbReference>
<dbReference type="SUPFAM" id="SSF49785">
    <property type="entry name" value="Galactose-binding domain-like"/>
    <property type="match status" value="1"/>
</dbReference>
<dbReference type="InterPro" id="IPR054593">
    <property type="entry name" value="Beta-mannosidase-like_N2"/>
</dbReference>
<evidence type="ECO:0000256" key="3">
    <source>
        <dbReference type="ARBA" id="ARBA00023295"/>
    </source>
</evidence>
<dbReference type="PANTHER" id="PTHR42732">
    <property type="entry name" value="BETA-GALACTOSIDASE"/>
    <property type="match status" value="1"/>
</dbReference>
<dbReference type="Gene3D" id="2.60.120.260">
    <property type="entry name" value="Galactose-binding domain-like"/>
    <property type="match status" value="1"/>
</dbReference>
<keyword evidence="3" id="KW-0326">Glycosidase</keyword>
<dbReference type="InterPro" id="IPR036156">
    <property type="entry name" value="Beta-gal/glucu_dom_sf"/>
</dbReference>
<dbReference type="InterPro" id="IPR013783">
    <property type="entry name" value="Ig-like_fold"/>
</dbReference>
<evidence type="ECO:0000259" key="8">
    <source>
        <dbReference type="Pfam" id="PF22666"/>
    </source>
</evidence>
<gene>
    <name evidence="9" type="ORF">EV199_5604</name>
</gene>
<dbReference type="InterPro" id="IPR011990">
    <property type="entry name" value="TPR-like_helical_dom_sf"/>
</dbReference>
<dbReference type="PANTHER" id="PTHR42732:SF2">
    <property type="entry name" value="BETA-MANNOSIDASE"/>
    <property type="match status" value="1"/>
</dbReference>
<evidence type="ECO:0000313" key="9">
    <source>
        <dbReference type="EMBL" id="RZS65431.1"/>
    </source>
</evidence>
<dbReference type="Gene3D" id="1.25.40.10">
    <property type="entry name" value="Tetratricopeptide repeat domain"/>
    <property type="match status" value="1"/>
</dbReference>
<evidence type="ECO:0000259" key="7">
    <source>
        <dbReference type="Pfam" id="PF02836"/>
    </source>
</evidence>
<dbReference type="InterPro" id="IPR017853">
    <property type="entry name" value="GH"/>
</dbReference>
<keyword evidence="2 9" id="KW-0378">Hydrolase</keyword>
<dbReference type="PROSITE" id="PS50005">
    <property type="entry name" value="TPR"/>
    <property type="match status" value="1"/>
</dbReference>
<dbReference type="AlphaFoldDB" id="A0A4Q7MC88"/>
<dbReference type="GO" id="GO:0005975">
    <property type="term" value="P:carbohydrate metabolic process"/>
    <property type="evidence" value="ECO:0007669"/>
    <property type="project" value="InterPro"/>
</dbReference>
<dbReference type="Gene3D" id="3.20.20.80">
    <property type="entry name" value="Glycosidases"/>
    <property type="match status" value="1"/>
</dbReference>
<feature type="signal peptide" evidence="5">
    <location>
        <begin position="1"/>
        <end position="21"/>
    </location>
</feature>
<dbReference type="OrthoDB" id="9801077at2"/>
<evidence type="ECO:0000256" key="2">
    <source>
        <dbReference type="ARBA" id="ARBA00022801"/>
    </source>
</evidence>
<feature type="repeat" description="TPR" evidence="4">
    <location>
        <begin position="838"/>
        <end position="871"/>
    </location>
</feature>
<sequence>MKKQWIMAWLLLGHAAFTGCAQQGTGYQVQPGAIQTRWTNTVSPSNALKEYPRPQLQRKNWTNLNGLWDYAITDNDAATANSYEGKILVPYPLESALSGVKKALQPEQLLWYRRNFSQPTVQEGERVLLNFGAVGWEATVYVNGQEAGYHTGSYTAFSLDITSLLKKGSNELVVKVSNPLEKGIGPRGKQTLSPGAIWYTPSSGIWQTAWLETVPADHIGGIRITPDVDRSTVTVIVQAASDAAITVQAAGQTVKGKANTPIAIPVANPRLWTPDDPYLYDLAITLGKDQVKSYFGMRKVEIKKDEKGIDRIFLNNKYTYNLGTLDQGFWPDGLYTAPTDEALRFDIEAIKAMGFNTIRKHIKVEPARWYYHADKLGMLVWQDMVHPSVKFGKPVSKEAKAQFEKESAEILEQLYNYPSITTWVAFNESWGEYDQARITQWIKTTDPTRLVNGHSGAAIVDGNLPDHASREIINKSVNSDMTDVHSYPPPTLPAKMPGKVMVLGEFGGIGVQVPDHQWDDIASGWGYGGTVSAGEMKKRYALMTDSLVQQEKRGLSASIYTQPFDVESEQNGIMTYDREMIKIPFSELRAIHQKLWPTTRNYAGLTAHIKAKMVDTGTTGYKDLVAAYEKGKRDPSFLRQLTVRARLEKDKEMRTKAANDYIRQMKDPFQERNLQFIKNFTYSASDAGFPILYNNIAKVNAVLGKDEAEARITYAIENDEIKPYLPGGSACKNPENGSTGTRPDWASIEKNAVKKYGRLGQEIVWQSRVLWSVNNKDWEAYEQNLIPWFKQFGSNRKWIGAGLLNSLGWSVFEQSTNPAFLEEVVKMTAHALMLEEDALLLDTHANLLYKLGKKEEALKYEEKALAYDPGNEDLQKAFAKMKAGQPTWPQPGDESK</sequence>
<dbReference type="Pfam" id="PF00703">
    <property type="entry name" value="Glyco_hydro_2"/>
    <property type="match status" value="1"/>
</dbReference>
<comment type="caution">
    <text evidence="9">The sequence shown here is derived from an EMBL/GenBank/DDBJ whole genome shotgun (WGS) entry which is preliminary data.</text>
</comment>
<evidence type="ECO:0000313" key="10">
    <source>
        <dbReference type="Proteomes" id="UP000293874"/>
    </source>
</evidence>
<dbReference type="SUPFAM" id="SSF48452">
    <property type="entry name" value="TPR-like"/>
    <property type="match status" value="1"/>
</dbReference>
<feature type="domain" description="Glycoside hydrolase family 2 immunoglobulin-like beta-sandwich" evidence="6">
    <location>
        <begin position="244"/>
        <end position="298"/>
    </location>
</feature>
<evidence type="ECO:0000259" key="6">
    <source>
        <dbReference type="Pfam" id="PF00703"/>
    </source>
</evidence>
<feature type="chain" id="PRO_5020377107" evidence="5">
    <location>
        <begin position="22"/>
        <end position="896"/>
    </location>
</feature>
<dbReference type="InterPro" id="IPR006103">
    <property type="entry name" value="Glyco_hydro_2_cat"/>
</dbReference>
<organism evidence="9 10">
    <name type="scientific">Pseudobacter ginsenosidimutans</name>
    <dbReference type="NCBI Taxonomy" id="661488"/>
    <lineage>
        <taxon>Bacteria</taxon>
        <taxon>Pseudomonadati</taxon>
        <taxon>Bacteroidota</taxon>
        <taxon>Chitinophagia</taxon>
        <taxon>Chitinophagales</taxon>
        <taxon>Chitinophagaceae</taxon>
        <taxon>Pseudobacter</taxon>
    </lineage>
</organism>
<dbReference type="EMBL" id="SGXA01000005">
    <property type="protein sequence ID" value="RZS65431.1"/>
    <property type="molecule type" value="Genomic_DNA"/>
</dbReference>
<accession>A0A4Q7MC88</accession>
<dbReference type="RefSeq" id="WP_130544098.1">
    <property type="nucleotide sequence ID" value="NZ_CP042431.1"/>
</dbReference>
<reference evidence="9 10" key="1">
    <citation type="submission" date="2019-02" db="EMBL/GenBank/DDBJ databases">
        <title>Genomic Encyclopedia of Type Strains, Phase IV (KMG-IV): sequencing the most valuable type-strain genomes for metagenomic binning, comparative biology and taxonomic classification.</title>
        <authorList>
            <person name="Goeker M."/>
        </authorList>
    </citation>
    <scope>NUCLEOTIDE SEQUENCE [LARGE SCALE GENOMIC DNA]</scope>
    <source>
        <strain evidence="9 10">DSM 18116</strain>
    </source>
</reference>
<dbReference type="Proteomes" id="UP000293874">
    <property type="component" value="Unassembled WGS sequence"/>
</dbReference>
<protein>
    <submittedName>
        <fullName evidence="9">Glycosyl hydrolase family 2</fullName>
    </submittedName>
</protein>
<keyword evidence="5" id="KW-0732">Signal</keyword>
<dbReference type="InterPro" id="IPR006102">
    <property type="entry name" value="Ig-like_GH2"/>
</dbReference>
<dbReference type="InterPro" id="IPR019734">
    <property type="entry name" value="TPR_rpt"/>
</dbReference>
<comment type="similarity">
    <text evidence="1">Belongs to the glycosyl hydrolase 2 family.</text>
</comment>
<evidence type="ECO:0000256" key="5">
    <source>
        <dbReference type="SAM" id="SignalP"/>
    </source>
</evidence>
<proteinExistence type="inferred from homology"/>
<dbReference type="SUPFAM" id="SSF49303">
    <property type="entry name" value="beta-Galactosidase/glucuronidase domain"/>
    <property type="match status" value="1"/>
</dbReference>
<feature type="domain" description="Beta-mannosidase-like galactose-binding" evidence="8">
    <location>
        <begin position="110"/>
        <end position="184"/>
    </location>
</feature>
<dbReference type="Pfam" id="PF02836">
    <property type="entry name" value="Glyco_hydro_2_C"/>
    <property type="match status" value="1"/>
</dbReference>
<dbReference type="GO" id="GO:0004553">
    <property type="term" value="F:hydrolase activity, hydrolyzing O-glycosyl compounds"/>
    <property type="evidence" value="ECO:0007669"/>
    <property type="project" value="InterPro"/>
</dbReference>
<dbReference type="InterPro" id="IPR008979">
    <property type="entry name" value="Galactose-bd-like_sf"/>
</dbReference>
<name>A0A4Q7MC88_9BACT</name>